<evidence type="ECO:0000256" key="4">
    <source>
        <dbReference type="ARBA" id="ARBA00022692"/>
    </source>
</evidence>
<feature type="transmembrane region" description="Helical" evidence="10">
    <location>
        <begin position="94"/>
        <end position="119"/>
    </location>
</feature>
<evidence type="ECO:0000313" key="13">
    <source>
        <dbReference type="Proteomes" id="UP000178155"/>
    </source>
</evidence>
<dbReference type="Pfam" id="PF02096">
    <property type="entry name" value="60KD_IMP"/>
    <property type="match status" value="1"/>
</dbReference>
<name>A0A1F8HA43_9BACT</name>
<keyword evidence="8" id="KW-0143">Chaperone</keyword>
<evidence type="ECO:0000256" key="7">
    <source>
        <dbReference type="ARBA" id="ARBA00023136"/>
    </source>
</evidence>
<evidence type="ECO:0000256" key="1">
    <source>
        <dbReference type="ARBA" id="ARBA00004651"/>
    </source>
</evidence>
<keyword evidence="5" id="KW-0653">Protein transport</keyword>
<evidence type="ECO:0000256" key="6">
    <source>
        <dbReference type="ARBA" id="ARBA00022989"/>
    </source>
</evidence>
<comment type="similarity">
    <text evidence="9">Belongs to the OXA1/ALB3/YidC family.</text>
</comment>
<dbReference type="PANTHER" id="PTHR12428">
    <property type="entry name" value="OXA1"/>
    <property type="match status" value="1"/>
</dbReference>
<sequence>MFAFFKTILYTPLLNILVLLYTVVPGHDLGVSIILLTVIIRAVFFPLSIKAQRSQRAMNALAPKLKELKEKHKHDKTAEGAATMQLYKEHGINPVAGCIPLLIQLPFLIALYQVFMAGLSPASFADLYPFVHAPESINTLFLGLINVTAKNHYLALLAGLLQFIQAKQSIQYMQSAGGGSSQMKAMNTQMMYFMPIFIIIIGWNLSAGLVLYWVTTTVCSMGEQWYLKRTI</sequence>
<evidence type="ECO:0000256" key="5">
    <source>
        <dbReference type="ARBA" id="ARBA00022927"/>
    </source>
</evidence>
<evidence type="ECO:0000256" key="8">
    <source>
        <dbReference type="ARBA" id="ARBA00023186"/>
    </source>
</evidence>
<dbReference type="GO" id="GO:0051205">
    <property type="term" value="P:protein insertion into membrane"/>
    <property type="evidence" value="ECO:0007669"/>
    <property type="project" value="TreeGrafter"/>
</dbReference>
<evidence type="ECO:0000313" key="12">
    <source>
        <dbReference type="EMBL" id="OGN34453.1"/>
    </source>
</evidence>
<dbReference type="CDD" id="cd20070">
    <property type="entry name" value="5TM_YidC_Alb3"/>
    <property type="match status" value="1"/>
</dbReference>
<feature type="transmembrane region" description="Helical" evidence="10">
    <location>
        <begin position="30"/>
        <end position="49"/>
    </location>
</feature>
<evidence type="ECO:0000259" key="11">
    <source>
        <dbReference type="Pfam" id="PF02096"/>
    </source>
</evidence>
<protein>
    <recommendedName>
        <fullName evidence="11">Membrane insertase YidC/Oxa/ALB C-terminal domain-containing protein</fullName>
    </recommendedName>
</protein>
<reference evidence="12 13" key="1">
    <citation type="journal article" date="2016" name="Nat. Commun.">
        <title>Thousands of microbial genomes shed light on interconnected biogeochemical processes in an aquifer system.</title>
        <authorList>
            <person name="Anantharaman K."/>
            <person name="Brown C.T."/>
            <person name="Hug L.A."/>
            <person name="Sharon I."/>
            <person name="Castelle C.J."/>
            <person name="Probst A.J."/>
            <person name="Thomas B.C."/>
            <person name="Singh A."/>
            <person name="Wilkins M.J."/>
            <person name="Karaoz U."/>
            <person name="Brodie E.L."/>
            <person name="Williams K.H."/>
            <person name="Hubbard S.S."/>
            <person name="Banfield J.F."/>
        </authorList>
    </citation>
    <scope>NUCLEOTIDE SEQUENCE [LARGE SCALE GENOMIC DNA]</scope>
</reference>
<keyword evidence="3" id="KW-1003">Cell membrane</keyword>
<evidence type="ECO:0000256" key="3">
    <source>
        <dbReference type="ARBA" id="ARBA00022475"/>
    </source>
</evidence>
<dbReference type="NCBIfam" id="TIGR03592">
    <property type="entry name" value="yidC_oxa1_cterm"/>
    <property type="match status" value="1"/>
</dbReference>
<proteinExistence type="inferred from homology"/>
<feature type="domain" description="Membrane insertase YidC/Oxa/ALB C-terminal" evidence="11">
    <location>
        <begin position="30"/>
        <end position="229"/>
    </location>
</feature>
<dbReference type="Proteomes" id="UP000178155">
    <property type="component" value="Unassembled WGS sequence"/>
</dbReference>
<dbReference type="AlphaFoldDB" id="A0A1F8HA43"/>
<comment type="caution">
    <text evidence="12">The sequence shown here is derived from an EMBL/GenBank/DDBJ whole genome shotgun (WGS) entry which is preliminary data.</text>
</comment>
<dbReference type="EMBL" id="MGKW01000011">
    <property type="protein sequence ID" value="OGN34453.1"/>
    <property type="molecule type" value="Genomic_DNA"/>
</dbReference>
<dbReference type="GO" id="GO:0015031">
    <property type="term" value="P:protein transport"/>
    <property type="evidence" value="ECO:0007669"/>
    <property type="project" value="UniProtKB-KW"/>
</dbReference>
<keyword evidence="4 9" id="KW-0812">Transmembrane</keyword>
<keyword evidence="7 10" id="KW-0472">Membrane</keyword>
<dbReference type="InterPro" id="IPR028055">
    <property type="entry name" value="YidC/Oxa/ALB_C"/>
</dbReference>
<dbReference type="GO" id="GO:0032977">
    <property type="term" value="F:membrane insertase activity"/>
    <property type="evidence" value="ECO:0007669"/>
    <property type="project" value="InterPro"/>
</dbReference>
<comment type="subcellular location">
    <subcellularLocation>
        <location evidence="1">Cell membrane</location>
        <topology evidence="1">Multi-pass membrane protein</topology>
    </subcellularLocation>
    <subcellularLocation>
        <location evidence="9">Membrane</location>
        <topology evidence="9">Multi-pass membrane protein</topology>
    </subcellularLocation>
</comment>
<accession>A0A1F8HA43</accession>
<dbReference type="PANTHER" id="PTHR12428:SF65">
    <property type="entry name" value="CYTOCHROME C OXIDASE ASSEMBLY PROTEIN COX18, MITOCHONDRIAL"/>
    <property type="match status" value="1"/>
</dbReference>
<dbReference type="InterPro" id="IPR047196">
    <property type="entry name" value="YidC_ALB_C"/>
</dbReference>
<organism evidence="12 13">
    <name type="scientific">Candidatus Yanofskybacteria bacterium RIFCSPLOWO2_02_FULL_47_9b</name>
    <dbReference type="NCBI Taxonomy" id="1802708"/>
    <lineage>
        <taxon>Bacteria</taxon>
        <taxon>Candidatus Yanofskyibacteriota</taxon>
    </lineage>
</organism>
<feature type="transmembrane region" description="Helical" evidence="10">
    <location>
        <begin position="192"/>
        <end position="214"/>
    </location>
</feature>
<evidence type="ECO:0000256" key="10">
    <source>
        <dbReference type="SAM" id="Phobius"/>
    </source>
</evidence>
<gene>
    <name evidence="12" type="ORF">A3I39_03405</name>
</gene>
<dbReference type="GO" id="GO:0005886">
    <property type="term" value="C:plasma membrane"/>
    <property type="evidence" value="ECO:0007669"/>
    <property type="project" value="UniProtKB-SubCell"/>
</dbReference>
<evidence type="ECO:0000256" key="2">
    <source>
        <dbReference type="ARBA" id="ARBA00022448"/>
    </source>
</evidence>
<keyword evidence="2" id="KW-0813">Transport</keyword>
<keyword evidence="6 10" id="KW-1133">Transmembrane helix</keyword>
<feature type="transmembrane region" description="Helical" evidence="10">
    <location>
        <begin position="7"/>
        <end position="24"/>
    </location>
</feature>
<evidence type="ECO:0000256" key="9">
    <source>
        <dbReference type="RuleBase" id="RU003945"/>
    </source>
</evidence>
<dbReference type="InterPro" id="IPR001708">
    <property type="entry name" value="YidC/ALB3/OXA1/COX18"/>
</dbReference>